<name>A0A8K0QWV1_9PLEO</name>
<keyword evidence="7 11" id="KW-0472">Membrane</keyword>
<dbReference type="OrthoDB" id="4187847at2759"/>
<evidence type="ECO:0000313" key="13">
    <source>
        <dbReference type="Proteomes" id="UP000813461"/>
    </source>
</evidence>
<comment type="subcellular location">
    <subcellularLocation>
        <location evidence="2">Endomembrane system</location>
    </subcellularLocation>
</comment>
<dbReference type="InterPro" id="IPR014480">
    <property type="entry name" value="Mannan-1_6-alpha_mannosidase"/>
</dbReference>
<evidence type="ECO:0000313" key="12">
    <source>
        <dbReference type="EMBL" id="KAH7075102.1"/>
    </source>
</evidence>
<evidence type="ECO:0000256" key="1">
    <source>
        <dbReference type="ARBA" id="ARBA00001452"/>
    </source>
</evidence>
<dbReference type="InterPro" id="IPR008928">
    <property type="entry name" value="6-hairpin_glycosidase_sf"/>
</dbReference>
<dbReference type="InterPro" id="IPR005198">
    <property type="entry name" value="Glyco_hydro_76"/>
</dbReference>
<evidence type="ECO:0000256" key="9">
    <source>
        <dbReference type="ARBA" id="ARBA00023295"/>
    </source>
</evidence>
<dbReference type="GO" id="GO:0008496">
    <property type="term" value="F:mannan endo-1,6-alpha-mannosidase activity"/>
    <property type="evidence" value="ECO:0007669"/>
    <property type="project" value="UniProtKB-UniRule"/>
</dbReference>
<dbReference type="GO" id="GO:0009272">
    <property type="term" value="P:fungal-type cell wall biogenesis"/>
    <property type="evidence" value="ECO:0007669"/>
    <property type="project" value="TreeGrafter"/>
</dbReference>
<evidence type="ECO:0000256" key="5">
    <source>
        <dbReference type="ARBA" id="ARBA00022729"/>
    </source>
</evidence>
<keyword evidence="13" id="KW-1185">Reference proteome</keyword>
<evidence type="ECO:0000256" key="3">
    <source>
        <dbReference type="ARBA" id="ARBA00009699"/>
    </source>
</evidence>
<organism evidence="12 13">
    <name type="scientific">Paraphoma chrysanthemicola</name>
    <dbReference type="NCBI Taxonomy" id="798071"/>
    <lineage>
        <taxon>Eukaryota</taxon>
        <taxon>Fungi</taxon>
        <taxon>Dikarya</taxon>
        <taxon>Ascomycota</taxon>
        <taxon>Pezizomycotina</taxon>
        <taxon>Dothideomycetes</taxon>
        <taxon>Pleosporomycetidae</taxon>
        <taxon>Pleosporales</taxon>
        <taxon>Pleosporineae</taxon>
        <taxon>Phaeosphaeriaceae</taxon>
        <taxon>Paraphoma</taxon>
    </lineage>
</organism>
<keyword evidence="8" id="KW-0325">Glycoprotein</keyword>
<keyword evidence="11" id="KW-1133">Transmembrane helix</keyword>
<evidence type="ECO:0000256" key="2">
    <source>
        <dbReference type="ARBA" id="ARBA00004308"/>
    </source>
</evidence>
<dbReference type="GO" id="GO:0016052">
    <property type="term" value="P:carbohydrate catabolic process"/>
    <property type="evidence" value="ECO:0007669"/>
    <property type="project" value="InterPro"/>
</dbReference>
<comment type="catalytic activity">
    <reaction evidence="1 10">
        <text>Random hydrolysis of (1-&gt;6)-alpha-D-mannosidic linkages in unbranched (1-&gt;6)-mannans.</text>
        <dbReference type="EC" id="3.2.1.101"/>
    </reaction>
</comment>
<dbReference type="EMBL" id="JAGMVJ010000020">
    <property type="protein sequence ID" value="KAH7075102.1"/>
    <property type="molecule type" value="Genomic_DNA"/>
</dbReference>
<gene>
    <name evidence="12" type="ORF">FB567DRAFT_183453</name>
</gene>
<keyword evidence="11" id="KW-0812">Transmembrane</keyword>
<comment type="similarity">
    <text evidence="3 10">Belongs to the glycosyl hydrolase 76 family.</text>
</comment>
<feature type="transmembrane region" description="Helical" evidence="11">
    <location>
        <begin position="402"/>
        <end position="423"/>
    </location>
</feature>
<keyword evidence="5" id="KW-0732">Signal</keyword>
<evidence type="ECO:0000256" key="10">
    <source>
        <dbReference type="PIRNR" id="PIRNR016302"/>
    </source>
</evidence>
<proteinExistence type="inferred from homology"/>
<comment type="caution">
    <text evidence="12">The sequence shown here is derived from an EMBL/GenBank/DDBJ whole genome shotgun (WGS) entry which is preliminary data.</text>
</comment>
<accession>A0A8K0QWV1</accession>
<dbReference type="Pfam" id="PF03663">
    <property type="entry name" value="Glyco_hydro_76"/>
    <property type="match status" value="1"/>
</dbReference>
<sequence length="425" mass="45791">MTPDSIKSAAKTLADSIVLMYNESLKTDQIPGLFPDPYYWWEAGSVFHGLIEYSYLTGDSRYDSLISEALQHQTGDYDAFMPPNQTKTLGNEDQSTWGLAAMTAAEVGLPNPPKDLQWLDLAVNVWNIQAMRYDDQERNGTCDGGLKWQIFTFNAGYNYKDSASNGNFFLLSARLAKYTGNTTYSEYADKVFRWSRAIRLVDEEYRVFSGTDDKANCTSMNRIRFTSTHGTYTEAAALMFNLTGAQTWREAVNGFVKSASVFQDSARTPIIVESACEANGKCSIDMRSYKGMFARTFARAALAAPFAADTILNILSTSATGAATGCTTRNANGTKCTFSWVNTTDEPVAGLGEVFNALEVVQVLLYPSAKGFKTANATAGGNATQSGGASRSSGAAAPQNTGAAGTVAASVTAVLVVAFATLLSM</sequence>
<reference evidence="12" key="1">
    <citation type="journal article" date="2021" name="Nat. Commun.">
        <title>Genetic determinants of endophytism in the Arabidopsis root mycobiome.</title>
        <authorList>
            <person name="Mesny F."/>
            <person name="Miyauchi S."/>
            <person name="Thiergart T."/>
            <person name="Pickel B."/>
            <person name="Atanasova L."/>
            <person name="Karlsson M."/>
            <person name="Huettel B."/>
            <person name="Barry K.W."/>
            <person name="Haridas S."/>
            <person name="Chen C."/>
            <person name="Bauer D."/>
            <person name="Andreopoulos W."/>
            <person name="Pangilinan J."/>
            <person name="LaButti K."/>
            <person name="Riley R."/>
            <person name="Lipzen A."/>
            <person name="Clum A."/>
            <person name="Drula E."/>
            <person name="Henrissat B."/>
            <person name="Kohler A."/>
            <person name="Grigoriev I.V."/>
            <person name="Martin F.M."/>
            <person name="Hacquard S."/>
        </authorList>
    </citation>
    <scope>NUCLEOTIDE SEQUENCE</scope>
    <source>
        <strain evidence="12">MPI-SDFR-AT-0120</strain>
    </source>
</reference>
<evidence type="ECO:0000256" key="7">
    <source>
        <dbReference type="ARBA" id="ARBA00023136"/>
    </source>
</evidence>
<protein>
    <recommendedName>
        <fullName evidence="4 10">Mannan endo-1,6-alpha-mannosidase</fullName>
        <ecNumber evidence="4 10">3.2.1.101</ecNumber>
    </recommendedName>
</protein>
<dbReference type="PANTHER" id="PTHR12145:SF36">
    <property type="entry name" value="MANNAN ENDO-1,6-ALPHA-MANNOSIDASE DCW1"/>
    <property type="match status" value="1"/>
</dbReference>
<dbReference type="GO" id="GO:0012505">
    <property type="term" value="C:endomembrane system"/>
    <property type="evidence" value="ECO:0007669"/>
    <property type="project" value="UniProtKB-SubCell"/>
</dbReference>
<dbReference type="FunFam" id="1.50.10.20:FF:000006">
    <property type="entry name" value="Mannan endo-1,6-alpha-mannosidase"/>
    <property type="match status" value="1"/>
</dbReference>
<keyword evidence="9 10" id="KW-0326">Glycosidase</keyword>
<keyword evidence="6 10" id="KW-0378">Hydrolase</keyword>
<dbReference type="Gene3D" id="1.50.10.20">
    <property type="match status" value="1"/>
</dbReference>
<dbReference type="PIRSF" id="PIRSF016302">
    <property type="entry name" value="Man_a_manosd"/>
    <property type="match status" value="1"/>
</dbReference>
<evidence type="ECO:0000256" key="4">
    <source>
        <dbReference type="ARBA" id="ARBA00012350"/>
    </source>
</evidence>
<evidence type="ECO:0000256" key="6">
    <source>
        <dbReference type="ARBA" id="ARBA00022801"/>
    </source>
</evidence>
<dbReference type="PANTHER" id="PTHR12145">
    <property type="entry name" value="MANNAN ENDO-1,6-ALPHA-MANNOSIDASE DCW1"/>
    <property type="match status" value="1"/>
</dbReference>
<dbReference type="SUPFAM" id="SSF48208">
    <property type="entry name" value="Six-hairpin glycosidases"/>
    <property type="match status" value="1"/>
</dbReference>
<evidence type="ECO:0000256" key="11">
    <source>
        <dbReference type="SAM" id="Phobius"/>
    </source>
</evidence>
<evidence type="ECO:0000256" key="8">
    <source>
        <dbReference type="ARBA" id="ARBA00023180"/>
    </source>
</evidence>
<dbReference type="AlphaFoldDB" id="A0A8K0QWV1"/>
<dbReference type="Proteomes" id="UP000813461">
    <property type="component" value="Unassembled WGS sequence"/>
</dbReference>
<dbReference type="EC" id="3.2.1.101" evidence="4 10"/>